<comment type="caution">
    <text evidence="1">The sequence shown here is derived from an EMBL/GenBank/DDBJ whole genome shotgun (WGS) entry which is preliminary data.</text>
</comment>
<evidence type="ECO:0000313" key="2">
    <source>
        <dbReference type="Proteomes" id="UP000447876"/>
    </source>
</evidence>
<dbReference type="Proteomes" id="UP000447876">
    <property type="component" value="Unassembled WGS sequence"/>
</dbReference>
<gene>
    <name evidence="1" type="ORF">GNP95_10915</name>
</gene>
<sequence>MSTPWSKWSVYEYMRHTYMWTGRQPDLSELIGNFSEVPLSEIKEGMKEFELTVTIGGGKRV</sequence>
<evidence type="ECO:0000313" key="1">
    <source>
        <dbReference type="EMBL" id="MUG45499.1"/>
    </source>
</evidence>
<accession>A0A7X2Z2C0</accession>
<dbReference type="OrthoDB" id="2656417at2"/>
<protein>
    <submittedName>
        <fullName evidence="1">Uncharacterized protein</fullName>
    </submittedName>
</protein>
<proteinExistence type="predicted"/>
<reference evidence="1 2" key="1">
    <citation type="submission" date="2019-11" db="EMBL/GenBank/DDBJ databases">
        <title>Draft genome sequences of five Paenibacillus species of dairy origin.</title>
        <authorList>
            <person name="Olajide A.M."/>
            <person name="Chen S."/>
            <person name="Lapointe G."/>
        </authorList>
    </citation>
    <scope>NUCLEOTIDE SEQUENCE [LARGE SCALE GENOMIC DNA]</scope>
    <source>
        <strain evidence="1 2">12CR55</strain>
    </source>
</reference>
<name>A0A7X2Z2C0_9BACL</name>
<dbReference type="AlphaFoldDB" id="A0A7X2Z2C0"/>
<organism evidence="1 2">
    <name type="scientific">Paenibacillus woosongensis</name>
    <dbReference type="NCBI Taxonomy" id="307580"/>
    <lineage>
        <taxon>Bacteria</taxon>
        <taxon>Bacillati</taxon>
        <taxon>Bacillota</taxon>
        <taxon>Bacilli</taxon>
        <taxon>Bacillales</taxon>
        <taxon>Paenibacillaceae</taxon>
        <taxon>Paenibacillus</taxon>
    </lineage>
</organism>
<dbReference type="EMBL" id="WNZW01000003">
    <property type="protein sequence ID" value="MUG45499.1"/>
    <property type="molecule type" value="Genomic_DNA"/>
</dbReference>